<name>F7YCP4_MESOW</name>
<organism evidence="1 2">
    <name type="scientific">Mesorhizobium opportunistum (strain LMG 24607 / HAMBI 3007 / WSM2075)</name>
    <dbReference type="NCBI Taxonomy" id="536019"/>
    <lineage>
        <taxon>Bacteria</taxon>
        <taxon>Pseudomonadati</taxon>
        <taxon>Pseudomonadota</taxon>
        <taxon>Alphaproteobacteria</taxon>
        <taxon>Hyphomicrobiales</taxon>
        <taxon>Phyllobacteriaceae</taxon>
        <taxon>Mesorhizobium</taxon>
    </lineage>
</organism>
<proteinExistence type="predicted"/>
<dbReference type="Proteomes" id="UP000001623">
    <property type="component" value="Chromosome"/>
</dbReference>
<protein>
    <submittedName>
        <fullName evidence="1">Uncharacterized protein</fullName>
    </submittedName>
</protein>
<dbReference type="AlphaFoldDB" id="F7YCP4"/>
<gene>
    <name evidence="1" type="ordered locus">Mesop_4511</name>
</gene>
<dbReference type="KEGG" id="mop:Mesop_4511"/>
<dbReference type="EMBL" id="CP002279">
    <property type="protein sequence ID" value="AEH88934.1"/>
    <property type="molecule type" value="Genomic_DNA"/>
</dbReference>
<dbReference type="HOGENOM" id="CLU_2494278_0_0_5"/>
<evidence type="ECO:0000313" key="2">
    <source>
        <dbReference type="Proteomes" id="UP000001623"/>
    </source>
</evidence>
<evidence type="ECO:0000313" key="1">
    <source>
        <dbReference type="EMBL" id="AEH88934.1"/>
    </source>
</evidence>
<reference evidence="1 2" key="1">
    <citation type="submission" date="2010-10" db="EMBL/GenBank/DDBJ databases">
        <title>Complete sequence of Mesorhizobium opportunistum WSM2075.</title>
        <authorList>
            <consortium name="US DOE Joint Genome Institute"/>
            <person name="Lucas S."/>
            <person name="Copeland A."/>
            <person name="Lapidus A."/>
            <person name="Cheng J.-F."/>
            <person name="Bruce D."/>
            <person name="Goodwin L."/>
            <person name="Pitluck S."/>
            <person name="Chertkov O."/>
            <person name="Misra M."/>
            <person name="Detter J.C."/>
            <person name="Han C."/>
            <person name="Tapia R."/>
            <person name="Land M."/>
            <person name="Hauser L."/>
            <person name="Kyrpides N."/>
            <person name="Ovchinnikova G."/>
            <person name="Mavrommatis K.M."/>
            <person name="Tiwari R.P."/>
            <person name="Howieson J.G."/>
            <person name="O'Hara G.W."/>
            <person name="Nandasena K.G."/>
            <person name="Woyke T."/>
        </authorList>
    </citation>
    <scope>NUCLEOTIDE SEQUENCE [LARGE SCALE GENOMIC DNA]</scope>
    <source>
        <strain evidence="2">LMG 24607 / HAMBI 3007 / WSM2075</strain>
    </source>
</reference>
<sequence length="86" mass="8573">MKNCLIISGWKLAPRGKGAAAATAAATGAPPTPYGVARAPGSWINTALLDWSAANNKCVAGDKAACATRTKLGAQLRAAGVNPTPV</sequence>
<accession>F7YCP4</accession>